<comment type="caution">
    <text evidence="1">The sequence shown here is derived from an EMBL/GenBank/DDBJ whole genome shotgun (WGS) entry which is preliminary data.</text>
</comment>
<evidence type="ECO:0000313" key="1">
    <source>
        <dbReference type="EMBL" id="GAI16877.1"/>
    </source>
</evidence>
<accession>X1LC39</accession>
<organism evidence="1">
    <name type="scientific">marine sediment metagenome</name>
    <dbReference type="NCBI Taxonomy" id="412755"/>
    <lineage>
        <taxon>unclassified sequences</taxon>
        <taxon>metagenomes</taxon>
        <taxon>ecological metagenomes</taxon>
    </lineage>
</organism>
<proteinExistence type="predicted"/>
<dbReference type="EMBL" id="BARV01004265">
    <property type="protein sequence ID" value="GAI16877.1"/>
    <property type="molecule type" value="Genomic_DNA"/>
</dbReference>
<reference evidence="1" key="1">
    <citation type="journal article" date="2014" name="Front. Microbiol.">
        <title>High frequency of phylogenetically diverse reductive dehalogenase-homologous genes in deep subseafloor sedimentary metagenomes.</title>
        <authorList>
            <person name="Kawai M."/>
            <person name="Futagami T."/>
            <person name="Toyoda A."/>
            <person name="Takaki Y."/>
            <person name="Nishi S."/>
            <person name="Hori S."/>
            <person name="Arai W."/>
            <person name="Tsubouchi T."/>
            <person name="Morono Y."/>
            <person name="Uchiyama I."/>
            <person name="Ito T."/>
            <person name="Fujiyama A."/>
            <person name="Inagaki F."/>
            <person name="Takami H."/>
        </authorList>
    </citation>
    <scope>NUCLEOTIDE SEQUENCE</scope>
    <source>
        <strain evidence="1">Expedition CK06-06</strain>
    </source>
</reference>
<dbReference type="AlphaFoldDB" id="X1LC39"/>
<protein>
    <submittedName>
        <fullName evidence="1">Uncharacterized protein</fullName>
    </submittedName>
</protein>
<name>X1LC39_9ZZZZ</name>
<sequence>MDIFRTHYFNEEITFSEKIRAKWKAEGYRIELIEGMAKNDAQENMLRDFVKKAPEPGKTFGQIVNNWILVL</sequence>
<gene>
    <name evidence="1" type="ORF">S06H3_09594</name>
</gene>